<dbReference type="OrthoDB" id="8017424at2"/>
<feature type="transmembrane region" description="Helical" evidence="1">
    <location>
        <begin position="9"/>
        <end position="30"/>
    </location>
</feature>
<dbReference type="InterPro" id="IPR017195">
    <property type="entry name" value="ABC_thiamin-permease_prd"/>
</dbReference>
<feature type="transmembrane region" description="Helical" evidence="1">
    <location>
        <begin position="116"/>
        <end position="135"/>
    </location>
</feature>
<accession>A0A0R1LRJ7</accession>
<name>A0A0R1LRJ7_9LACO</name>
<keyword evidence="1" id="KW-0812">Transmembrane</keyword>
<reference evidence="2 3" key="1">
    <citation type="journal article" date="2015" name="Genome Announc.">
        <title>Expanding the biotechnology potential of lactobacilli through comparative genomics of 213 strains and associated genera.</title>
        <authorList>
            <person name="Sun Z."/>
            <person name="Harris H.M."/>
            <person name="McCann A."/>
            <person name="Guo C."/>
            <person name="Argimon S."/>
            <person name="Zhang W."/>
            <person name="Yang X."/>
            <person name="Jeffery I.B."/>
            <person name="Cooney J.C."/>
            <person name="Kagawa T.F."/>
            <person name="Liu W."/>
            <person name="Song Y."/>
            <person name="Salvetti E."/>
            <person name="Wrobel A."/>
            <person name="Rasinkangas P."/>
            <person name="Parkhill J."/>
            <person name="Rea M.C."/>
            <person name="O'Sullivan O."/>
            <person name="Ritari J."/>
            <person name="Douillard F.P."/>
            <person name="Paul Ross R."/>
            <person name="Yang R."/>
            <person name="Briner A.E."/>
            <person name="Felis G.E."/>
            <person name="de Vos W.M."/>
            <person name="Barrangou R."/>
            <person name="Klaenhammer T.R."/>
            <person name="Caufield P.W."/>
            <person name="Cui Y."/>
            <person name="Zhang H."/>
            <person name="O'Toole P.W."/>
        </authorList>
    </citation>
    <scope>NUCLEOTIDE SEQUENCE [LARGE SCALE GENOMIC DNA]</scope>
    <source>
        <strain evidence="2 3">DSM 19394</strain>
    </source>
</reference>
<dbReference type="AlphaFoldDB" id="A0A0R1LRJ7"/>
<evidence type="ECO:0000313" key="2">
    <source>
        <dbReference type="EMBL" id="KRK93975.1"/>
    </source>
</evidence>
<dbReference type="Proteomes" id="UP000051955">
    <property type="component" value="Unassembled WGS sequence"/>
</dbReference>
<dbReference type="EMBL" id="AZDV01000028">
    <property type="protein sequence ID" value="KRK93975.1"/>
    <property type="molecule type" value="Genomic_DNA"/>
</dbReference>
<dbReference type="PIRSF" id="PIRSF037394">
    <property type="entry name" value="ABC_thiamine-permease_YkoE_prd"/>
    <property type="match status" value="1"/>
</dbReference>
<sequence length="188" mass="20399">MARWHVKDIILVTILAIFMGVIFWVTGPLYTVLGAALAPFGLQPMANDLLLGLWCMAGPLAGFVIRIPGAATLGELLGSVVEMFLGGMWGAATLISGVVQGVGSELGFVLTGYKRYNWLTLVLSALTTTLVTFGWDFFRSGYNKYQFGFMMVLLITRFISVFVFGGVLTKLITNLLSRAHVLSPRANA</sequence>
<keyword evidence="1" id="KW-0472">Membrane</keyword>
<organism evidence="2 3">
    <name type="scientific">Levilactobacillus acidifarinae DSM 19394 = JCM 15949</name>
    <dbReference type="NCBI Taxonomy" id="1423715"/>
    <lineage>
        <taxon>Bacteria</taxon>
        <taxon>Bacillati</taxon>
        <taxon>Bacillota</taxon>
        <taxon>Bacilli</taxon>
        <taxon>Lactobacillales</taxon>
        <taxon>Lactobacillaceae</taxon>
        <taxon>Levilactobacillus</taxon>
    </lineage>
</organism>
<feature type="transmembrane region" description="Helical" evidence="1">
    <location>
        <begin position="50"/>
        <end position="69"/>
    </location>
</feature>
<proteinExistence type="predicted"/>
<dbReference type="PATRIC" id="fig|1423715.3.peg.1337"/>
<comment type="caution">
    <text evidence="2">The sequence shown here is derived from an EMBL/GenBank/DDBJ whole genome shotgun (WGS) entry which is preliminary data.</text>
</comment>
<dbReference type="STRING" id="1423715.FD25_GL001304"/>
<gene>
    <name evidence="2" type="ORF">FD25_GL001304</name>
</gene>
<evidence type="ECO:0000256" key="1">
    <source>
        <dbReference type="SAM" id="Phobius"/>
    </source>
</evidence>
<dbReference type="RefSeq" id="WP_057804694.1">
    <property type="nucleotide sequence ID" value="NZ_AZDV01000028.1"/>
</dbReference>
<dbReference type="Pfam" id="PF09819">
    <property type="entry name" value="ABC_cobalt"/>
    <property type="match status" value="1"/>
</dbReference>
<protein>
    <submittedName>
        <fullName evidence="2">Thiamin-related ABC transporter permease 1</fullName>
    </submittedName>
</protein>
<feature type="transmembrane region" description="Helical" evidence="1">
    <location>
        <begin position="147"/>
        <end position="168"/>
    </location>
</feature>
<keyword evidence="3" id="KW-1185">Reference proteome</keyword>
<keyword evidence="1" id="KW-1133">Transmembrane helix</keyword>
<evidence type="ECO:0000313" key="3">
    <source>
        <dbReference type="Proteomes" id="UP000051955"/>
    </source>
</evidence>